<reference evidence="3 4" key="1">
    <citation type="journal article" date="2017" name="Nat. Commun.">
        <title>In situ click chemistry generation of cyclooxygenase-2 inhibitors.</title>
        <authorList>
            <person name="Bhardwaj A."/>
            <person name="Kaur J."/>
            <person name="Wuest M."/>
            <person name="Wuest F."/>
        </authorList>
    </citation>
    <scope>NUCLEOTIDE SEQUENCE [LARGE SCALE GENOMIC DNA]</scope>
    <source>
        <strain evidence="3">S2_018_000_R2_106</strain>
    </source>
</reference>
<accession>A0A6N4QZH0</accession>
<dbReference type="AlphaFoldDB" id="A0A6N4QZH0"/>
<proteinExistence type="predicted"/>
<keyword evidence="1" id="KW-0732">Signal</keyword>
<sequence length="208" mass="22224">MVCEVAPPLAVPLTKQTYCRNKEMIRTSVMTLALAGAVIVTGNAEGWSRDGVYAGVKAGATQAQNQSFDVEYDTGFTGGAFVGKKMGNMRAELEGIYEQSDADVTGFDGKTKFSGALVNGYYDFKNASRFTPYVGAGIGYGKVRYSSDTAGVDSASEDTLAYQGVAGVGYELNPCWTLTGEYRYLGTTKAADTRYQSHSALAGVRYSF</sequence>
<feature type="domain" description="Outer membrane protein beta-barrel" evidence="2">
    <location>
        <begin position="31"/>
        <end position="208"/>
    </location>
</feature>
<evidence type="ECO:0000313" key="4">
    <source>
        <dbReference type="Proteomes" id="UP000320948"/>
    </source>
</evidence>
<dbReference type="Pfam" id="PF13505">
    <property type="entry name" value="OMP_b-brl"/>
    <property type="match status" value="1"/>
</dbReference>
<dbReference type="EMBL" id="VAFM01000002">
    <property type="protein sequence ID" value="TKW60522.1"/>
    <property type="molecule type" value="Genomic_DNA"/>
</dbReference>
<comment type="caution">
    <text evidence="3">The sequence shown here is derived from an EMBL/GenBank/DDBJ whole genome shotgun (WGS) entry which is preliminary data.</text>
</comment>
<protein>
    <submittedName>
        <fullName evidence="3">Porin family protein</fullName>
    </submittedName>
</protein>
<evidence type="ECO:0000256" key="1">
    <source>
        <dbReference type="ARBA" id="ARBA00022729"/>
    </source>
</evidence>
<dbReference type="Gene3D" id="2.40.160.20">
    <property type="match status" value="1"/>
</dbReference>
<dbReference type="InterPro" id="IPR011250">
    <property type="entry name" value="OMP/PagP_B-barrel"/>
</dbReference>
<organism evidence="3 4">
    <name type="scientific">Blastochloris viridis</name>
    <name type="common">Rhodopseudomonas viridis</name>
    <dbReference type="NCBI Taxonomy" id="1079"/>
    <lineage>
        <taxon>Bacteria</taxon>
        <taxon>Pseudomonadati</taxon>
        <taxon>Pseudomonadota</taxon>
        <taxon>Alphaproteobacteria</taxon>
        <taxon>Hyphomicrobiales</taxon>
        <taxon>Blastochloridaceae</taxon>
        <taxon>Blastochloris</taxon>
    </lineage>
</organism>
<evidence type="ECO:0000259" key="2">
    <source>
        <dbReference type="Pfam" id="PF13505"/>
    </source>
</evidence>
<dbReference type="InterPro" id="IPR027385">
    <property type="entry name" value="Beta-barrel_OMP"/>
</dbReference>
<evidence type="ECO:0000313" key="3">
    <source>
        <dbReference type="EMBL" id="TKW60522.1"/>
    </source>
</evidence>
<name>A0A6N4QZH0_BLAVI</name>
<gene>
    <name evidence="3" type="ORF">DI628_06365</name>
</gene>
<dbReference type="Proteomes" id="UP000320948">
    <property type="component" value="Unassembled WGS sequence"/>
</dbReference>
<dbReference type="SUPFAM" id="SSF56925">
    <property type="entry name" value="OMPA-like"/>
    <property type="match status" value="1"/>
</dbReference>